<dbReference type="InterPro" id="IPR014825">
    <property type="entry name" value="DNA_alkylation"/>
</dbReference>
<dbReference type="Proteomes" id="UP000318186">
    <property type="component" value="Unassembled WGS sequence"/>
</dbReference>
<dbReference type="OrthoDB" id="9775346at2"/>
<dbReference type="Gene3D" id="1.25.10.90">
    <property type="match status" value="1"/>
</dbReference>
<dbReference type="InterPro" id="IPR016024">
    <property type="entry name" value="ARM-type_fold"/>
</dbReference>
<feature type="region of interest" description="Disordered" evidence="1">
    <location>
        <begin position="1"/>
        <end position="21"/>
    </location>
</feature>
<protein>
    <submittedName>
        <fullName evidence="2">3-methyladenine DNA glycosylase AlkD</fullName>
    </submittedName>
</protein>
<dbReference type="EMBL" id="VIWW01000001">
    <property type="protein sequence ID" value="TWG01654.1"/>
    <property type="molecule type" value="Genomic_DNA"/>
</dbReference>
<dbReference type="PANTHER" id="PTHR34070">
    <property type="entry name" value="ARMADILLO-TYPE FOLD"/>
    <property type="match status" value="1"/>
</dbReference>
<accession>A0A561UQL9</accession>
<dbReference type="RefSeq" id="WP_145762224.1">
    <property type="nucleotide sequence ID" value="NZ_VIWW01000001.1"/>
</dbReference>
<dbReference type="Pfam" id="PF08713">
    <property type="entry name" value="DNA_alkylation"/>
    <property type="match status" value="1"/>
</dbReference>
<evidence type="ECO:0000313" key="2">
    <source>
        <dbReference type="EMBL" id="TWG01654.1"/>
    </source>
</evidence>
<evidence type="ECO:0000256" key="1">
    <source>
        <dbReference type="SAM" id="MobiDB-lite"/>
    </source>
</evidence>
<gene>
    <name evidence="2" type="ORF">FHX80_1140</name>
</gene>
<dbReference type="CDD" id="cd07064">
    <property type="entry name" value="AlkD_like_1"/>
    <property type="match status" value="1"/>
</dbReference>
<evidence type="ECO:0000313" key="3">
    <source>
        <dbReference type="Proteomes" id="UP000318186"/>
    </source>
</evidence>
<feature type="compositionally biased region" description="Low complexity" evidence="1">
    <location>
        <begin position="8"/>
        <end position="20"/>
    </location>
</feature>
<name>A0A561UQL9_9ACTN</name>
<dbReference type="PANTHER" id="PTHR34070:SF1">
    <property type="entry name" value="DNA ALKYLATION REPAIR PROTEIN"/>
    <property type="match status" value="1"/>
</dbReference>
<dbReference type="SUPFAM" id="SSF48371">
    <property type="entry name" value="ARM repeat"/>
    <property type="match status" value="1"/>
</dbReference>
<proteinExistence type="predicted"/>
<organism evidence="2 3">
    <name type="scientific">Streptomyces brevispora</name>
    <dbReference type="NCBI Taxonomy" id="887462"/>
    <lineage>
        <taxon>Bacteria</taxon>
        <taxon>Bacillati</taxon>
        <taxon>Actinomycetota</taxon>
        <taxon>Actinomycetes</taxon>
        <taxon>Kitasatosporales</taxon>
        <taxon>Streptomycetaceae</taxon>
        <taxon>Streptomyces</taxon>
    </lineage>
</organism>
<sequence>MSDGSDTAGGAAEPAPGIPGSTLADTVLERLTALYPTAADPVRARSAAVYMKNIAPFLGIPTPRRRALSRTVLEGAPRPGETDCAAIALRCWGLPEREYQYFAADYLRRHVARCSSGFLPVVRHLVSTVPWWDTVDALAAHVAGPLVAAGPELRQDMDAWIEDDDVWIVRTALLHQLRFKEDTDTGRLFGYCLRRADHPDLFIRKAIGWCLREYAKTDPQAVQGFVDGARGRLSPLSVREATKHL</sequence>
<reference evidence="2 3" key="1">
    <citation type="submission" date="2019-06" db="EMBL/GenBank/DDBJ databases">
        <title>Sequencing the genomes of 1000 actinobacteria strains.</title>
        <authorList>
            <person name="Klenk H.-P."/>
        </authorList>
    </citation>
    <scope>NUCLEOTIDE SEQUENCE [LARGE SCALE GENOMIC DNA]</scope>
    <source>
        <strain evidence="2 3">DSM 42059</strain>
    </source>
</reference>
<dbReference type="AlphaFoldDB" id="A0A561UQL9"/>
<comment type="caution">
    <text evidence="2">The sequence shown here is derived from an EMBL/GenBank/DDBJ whole genome shotgun (WGS) entry which is preliminary data.</text>
</comment>